<sequence>MSTSRNNQTITELDISQSTNDSSNSQKIGFEHDGANVNLSDQSANTELELAKQKINASQKNDSSSNSTDVLSYFKSLLTFKGDVFSLSSPAFLLSGTSLLEFRWLISSFKGSYIPETDGDKSIGVKKPYNPILGEQFLAKWQSEEFGETKLVCEQVSHHPPITAVFISNEKMGIYCNGSSALNKQKVRFAGTSVKVDQFGHMTVIFKKSSEFYIMSLPNLVVGGLFTGSLFMEAHGKLAIVSNKNSLAVMNFHKKPWLYGSYNKFDCEIYSKSSSKDNYKFEDLFKSVLSKRSYNGTEPDYAIKGIWDSLSTFEPIKKHLEEISANGSEYLEVIDTKSGRKDKSKKLSKKLSASNLFGRLNIGSKSASKSELNSLDINTPTDDASDSSVSAITGNSDVSLSEQNSETSSPGSMATSSMFSEGSNVFIDIESMKKSEIQVLDVKDQNELESHRVWNEVTVALHNKDYHSASEAKNKIEEYQRALARMREEKNEKYKPHYFKYKDFKDFKDKSYIDSYNLIRNEFEPIGDGLWFYSDLVDEFF</sequence>
<evidence type="ECO:0000256" key="2">
    <source>
        <dbReference type="RuleBase" id="RU003844"/>
    </source>
</evidence>
<dbReference type="EMBL" id="LSSN01000256">
    <property type="protein sequence ID" value="OMJ24916.1"/>
    <property type="molecule type" value="Genomic_DNA"/>
</dbReference>
<evidence type="ECO:0000256" key="1">
    <source>
        <dbReference type="ARBA" id="ARBA00008842"/>
    </source>
</evidence>
<name>A0A1R1YDZ1_9FUNG</name>
<organism evidence="4 5">
    <name type="scientific">Smittium culicis</name>
    <dbReference type="NCBI Taxonomy" id="133412"/>
    <lineage>
        <taxon>Eukaryota</taxon>
        <taxon>Fungi</taxon>
        <taxon>Fungi incertae sedis</taxon>
        <taxon>Zoopagomycota</taxon>
        <taxon>Kickxellomycotina</taxon>
        <taxon>Harpellomycetes</taxon>
        <taxon>Harpellales</taxon>
        <taxon>Legeriomycetaceae</taxon>
        <taxon>Smittium</taxon>
    </lineage>
</organism>
<dbReference type="Gene3D" id="3.30.70.3490">
    <property type="match status" value="1"/>
</dbReference>
<dbReference type="AlphaFoldDB" id="A0A1R1YDZ1"/>
<dbReference type="Gene3D" id="2.40.160.120">
    <property type="match status" value="1"/>
</dbReference>
<evidence type="ECO:0000313" key="5">
    <source>
        <dbReference type="Proteomes" id="UP000187283"/>
    </source>
</evidence>
<dbReference type="STRING" id="133412.A0A1R1YDZ1"/>
<dbReference type="PANTHER" id="PTHR10972:SF184">
    <property type="entry name" value="OXYSTEROL-BINDING PROTEIN HOMOLOG 4-RELATED"/>
    <property type="match status" value="1"/>
</dbReference>
<dbReference type="PANTHER" id="PTHR10972">
    <property type="entry name" value="OXYSTEROL-BINDING PROTEIN-RELATED"/>
    <property type="match status" value="1"/>
</dbReference>
<feature type="region of interest" description="Disordered" evidence="3">
    <location>
        <begin position="371"/>
        <end position="417"/>
    </location>
</feature>
<comment type="caution">
    <text evidence="4">The sequence shown here is derived from an EMBL/GenBank/DDBJ whole genome shotgun (WGS) entry which is preliminary data.</text>
</comment>
<dbReference type="InterPro" id="IPR000648">
    <property type="entry name" value="Oxysterol-bd"/>
</dbReference>
<keyword evidence="5" id="KW-1185">Reference proteome</keyword>
<dbReference type="PROSITE" id="PS01013">
    <property type="entry name" value="OSBP"/>
    <property type="match status" value="1"/>
</dbReference>
<reference evidence="4 5" key="1">
    <citation type="submission" date="2017-01" db="EMBL/GenBank/DDBJ databases">
        <authorList>
            <person name="Mah S.A."/>
            <person name="Swanson W.J."/>
            <person name="Moy G.W."/>
            <person name="Vacquier V.D."/>
        </authorList>
    </citation>
    <scope>NUCLEOTIDE SEQUENCE [LARGE SCALE GENOMIC DNA]</scope>
    <source>
        <strain evidence="4 5">GSMNP</strain>
    </source>
</reference>
<dbReference type="Proteomes" id="UP000187283">
    <property type="component" value="Unassembled WGS sequence"/>
</dbReference>
<dbReference type="GO" id="GO:0008142">
    <property type="term" value="F:oxysterol binding"/>
    <property type="evidence" value="ECO:0007669"/>
    <property type="project" value="TreeGrafter"/>
</dbReference>
<protein>
    <submittedName>
        <fullName evidence="4">Protein kes1</fullName>
    </submittedName>
</protein>
<dbReference type="GO" id="GO:0016020">
    <property type="term" value="C:membrane"/>
    <property type="evidence" value="ECO:0007669"/>
    <property type="project" value="TreeGrafter"/>
</dbReference>
<dbReference type="SUPFAM" id="SSF144000">
    <property type="entry name" value="Oxysterol-binding protein-like"/>
    <property type="match status" value="1"/>
</dbReference>
<dbReference type="Pfam" id="PF01237">
    <property type="entry name" value="Oxysterol_BP"/>
    <property type="match status" value="1"/>
</dbReference>
<evidence type="ECO:0000256" key="3">
    <source>
        <dbReference type="SAM" id="MobiDB-lite"/>
    </source>
</evidence>
<proteinExistence type="inferred from homology"/>
<accession>A0A1R1YDZ1</accession>
<dbReference type="OrthoDB" id="14833at2759"/>
<dbReference type="InterPro" id="IPR018494">
    <property type="entry name" value="Oxysterol-bd_CS"/>
</dbReference>
<feature type="compositionally biased region" description="Polar residues" evidence="3">
    <location>
        <begin position="1"/>
        <end position="27"/>
    </location>
</feature>
<dbReference type="GO" id="GO:0005829">
    <property type="term" value="C:cytosol"/>
    <property type="evidence" value="ECO:0007669"/>
    <property type="project" value="TreeGrafter"/>
</dbReference>
<comment type="similarity">
    <text evidence="1 2">Belongs to the OSBP family.</text>
</comment>
<dbReference type="InterPro" id="IPR037239">
    <property type="entry name" value="OSBP_sf"/>
</dbReference>
<gene>
    <name evidence="4" type="ORF">AYI70_g1254</name>
</gene>
<evidence type="ECO:0000313" key="4">
    <source>
        <dbReference type="EMBL" id="OMJ24916.1"/>
    </source>
</evidence>
<feature type="region of interest" description="Disordered" evidence="3">
    <location>
        <begin position="1"/>
        <end position="36"/>
    </location>
</feature>